<evidence type="ECO:0000256" key="1">
    <source>
        <dbReference type="SAM" id="MobiDB-lite"/>
    </source>
</evidence>
<keyword evidence="4" id="KW-1185">Reference proteome</keyword>
<dbReference type="EMBL" id="MU154521">
    <property type="protein sequence ID" value="KAF9502147.1"/>
    <property type="molecule type" value="Genomic_DNA"/>
</dbReference>
<accession>A0A9P6DEN4</accession>
<proteinExistence type="predicted"/>
<feature type="domain" description="Fungal-type protein kinase" evidence="2">
    <location>
        <begin position="1"/>
        <end position="29"/>
    </location>
</feature>
<evidence type="ECO:0000313" key="3">
    <source>
        <dbReference type="EMBL" id="KAF9502147.1"/>
    </source>
</evidence>
<name>A0A9P6DEN4_PLEER</name>
<reference evidence="3" key="1">
    <citation type="submission" date="2020-11" db="EMBL/GenBank/DDBJ databases">
        <authorList>
            <consortium name="DOE Joint Genome Institute"/>
            <person name="Ahrendt S."/>
            <person name="Riley R."/>
            <person name="Andreopoulos W."/>
            <person name="Labutti K."/>
            <person name="Pangilinan J."/>
            <person name="Ruiz-Duenas F.J."/>
            <person name="Barrasa J.M."/>
            <person name="Sanchez-Garcia M."/>
            <person name="Camarero S."/>
            <person name="Miyauchi S."/>
            <person name="Serrano A."/>
            <person name="Linde D."/>
            <person name="Babiker R."/>
            <person name="Drula E."/>
            <person name="Ayuso-Fernandez I."/>
            <person name="Pacheco R."/>
            <person name="Padilla G."/>
            <person name="Ferreira P."/>
            <person name="Barriuso J."/>
            <person name="Kellner H."/>
            <person name="Castanera R."/>
            <person name="Alfaro M."/>
            <person name="Ramirez L."/>
            <person name="Pisabarro A.G."/>
            <person name="Kuo A."/>
            <person name="Tritt A."/>
            <person name="Lipzen A."/>
            <person name="He G."/>
            <person name="Yan M."/>
            <person name="Ng V."/>
            <person name="Cullen D."/>
            <person name="Martin F."/>
            <person name="Rosso M.-N."/>
            <person name="Henrissat B."/>
            <person name="Hibbett D."/>
            <person name="Martinez A.T."/>
            <person name="Grigoriev I.V."/>
        </authorList>
    </citation>
    <scope>NUCLEOTIDE SEQUENCE</scope>
    <source>
        <strain evidence="3">ATCC 90797</strain>
    </source>
</reference>
<gene>
    <name evidence="3" type="ORF">BDN71DRAFT_10748</name>
</gene>
<dbReference type="Pfam" id="PF17667">
    <property type="entry name" value="Pkinase_fungal"/>
    <property type="match status" value="1"/>
</dbReference>
<sequence length="193" mass="21775">MALDLLSETPPTHLYRHDLESLFYVLIWAAVHYDIGGTVPYSHTVNPILERWDGAYEDARSAKVVFIYEPTPVLRCIRPVWEPLRATWLKPLCALFAKARSNANILSRAKGGGQVSSKQEAWGRRKLPRYSDDEDEGPAPPPKPTPESLAVNVDFETLGCLTFENFMGALGGWMPRGVPKKYREHAERLLAEK</sequence>
<dbReference type="OrthoDB" id="5569250at2759"/>
<protein>
    <recommendedName>
        <fullName evidence="2">Fungal-type protein kinase domain-containing protein</fullName>
    </recommendedName>
</protein>
<dbReference type="Proteomes" id="UP000807025">
    <property type="component" value="Unassembled WGS sequence"/>
</dbReference>
<dbReference type="AlphaFoldDB" id="A0A9P6DEN4"/>
<dbReference type="InterPro" id="IPR040976">
    <property type="entry name" value="Pkinase_fungal"/>
</dbReference>
<feature type="region of interest" description="Disordered" evidence="1">
    <location>
        <begin position="109"/>
        <end position="148"/>
    </location>
</feature>
<comment type="caution">
    <text evidence="3">The sequence shown here is derived from an EMBL/GenBank/DDBJ whole genome shotgun (WGS) entry which is preliminary data.</text>
</comment>
<evidence type="ECO:0000313" key="4">
    <source>
        <dbReference type="Proteomes" id="UP000807025"/>
    </source>
</evidence>
<evidence type="ECO:0000259" key="2">
    <source>
        <dbReference type="Pfam" id="PF17667"/>
    </source>
</evidence>
<organism evidence="3 4">
    <name type="scientific">Pleurotus eryngii</name>
    <name type="common">Boletus of the steppes</name>
    <dbReference type="NCBI Taxonomy" id="5323"/>
    <lineage>
        <taxon>Eukaryota</taxon>
        <taxon>Fungi</taxon>
        <taxon>Dikarya</taxon>
        <taxon>Basidiomycota</taxon>
        <taxon>Agaricomycotina</taxon>
        <taxon>Agaricomycetes</taxon>
        <taxon>Agaricomycetidae</taxon>
        <taxon>Agaricales</taxon>
        <taxon>Pleurotineae</taxon>
        <taxon>Pleurotaceae</taxon>
        <taxon>Pleurotus</taxon>
    </lineage>
</organism>